<feature type="chain" id="PRO_5018277322" description="Major facilitator superfamily associated domain-containing protein" evidence="5">
    <location>
        <begin position="18"/>
        <end position="66"/>
    </location>
</feature>
<dbReference type="Pfam" id="PF12832">
    <property type="entry name" value="MFS_1_like"/>
    <property type="match status" value="1"/>
</dbReference>
<evidence type="ECO:0000259" key="6">
    <source>
        <dbReference type="Pfam" id="PF12832"/>
    </source>
</evidence>
<feature type="domain" description="Major facilitator superfamily associated" evidence="6">
    <location>
        <begin position="1"/>
        <end position="56"/>
    </location>
</feature>
<evidence type="ECO:0000256" key="2">
    <source>
        <dbReference type="ARBA" id="ARBA00022692"/>
    </source>
</evidence>
<dbReference type="InterPro" id="IPR024989">
    <property type="entry name" value="MFS_assoc_dom"/>
</dbReference>
<dbReference type="InterPro" id="IPR051717">
    <property type="entry name" value="MFS_MFSD6"/>
</dbReference>
<dbReference type="OrthoDB" id="5824089at2759"/>
<reference evidence="7 8" key="1">
    <citation type="submission" date="2018-11" db="EMBL/GenBank/DDBJ databases">
        <authorList>
            <consortium name="Pathogen Informatics"/>
        </authorList>
    </citation>
    <scope>NUCLEOTIDE SEQUENCE [LARGE SCALE GENOMIC DNA]</scope>
</reference>
<dbReference type="PANTHER" id="PTHR16172:SF2">
    <property type="entry name" value="MAJOR FACILITATOR SUPERFAMILY DOMAIN-CONTAINING PROTEIN 6"/>
    <property type="match status" value="1"/>
</dbReference>
<keyword evidence="8" id="KW-1185">Reference proteome</keyword>
<dbReference type="Proteomes" id="UP000270094">
    <property type="component" value="Unassembled WGS sequence"/>
</dbReference>
<dbReference type="AlphaFoldDB" id="A0A3P7I0E3"/>
<evidence type="ECO:0000313" key="8">
    <source>
        <dbReference type="Proteomes" id="UP000270094"/>
    </source>
</evidence>
<evidence type="ECO:0000256" key="1">
    <source>
        <dbReference type="ARBA" id="ARBA00004141"/>
    </source>
</evidence>
<keyword evidence="3" id="KW-1133">Transmembrane helix</keyword>
<evidence type="ECO:0000256" key="3">
    <source>
        <dbReference type="ARBA" id="ARBA00022989"/>
    </source>
</evidence>
<feature type="signal peptide" evidence="5">
    <location>
        <begin position="1"/>
        <end position="17"/>
    </location>
</feature>
<keyword evidence="2" id="KW-0812">Transmembrane</keyword>
<dbReference type="PANTHER" id="PTHR16172">
    <property type="entry name" value="MAJOR FACILITATOR SUPERFAMILY DOMAIN-CONTAINING PROTEIN 6-LIKE"/>
    <property type="match status" value="1"/>
</dbReference>
<sequence length="66" mass="6917">MLLLLLIALGEFFSSPALPLADAATLSATKDNPQEFGKIRLFASVGWGLAMFVMGIGECAISSNCP</sequence>
<comment type="subcellular location">
    <subcellularLocation>
        <location evidence="1">Membrane</location>
        <topology evidence="1">Multi-pass membrane protein</topology>
    </subcellularLocation>
</comment>
<name>A0A3P7I0E3_STRVU</name>
<evidence type="ECO:0000313" key="7">
    <source>
        <dbReference type="EMBL" id="VDM66901.1"/>
    </source>
</evidence>
<accession>A0A3P7I0E3</accession>
<evidence type="ECO:0000256" key="4">
    <source>
        <dbReference type="ARBA" id="ARBA00023136"/>
    </source>
</evidence>
<gene>
    <name evidence="7" type="ORF">SVUK_LOCUS1899</name>
</gene>
<evidence type="ECO:0000256" key="5">
    <source>
        <dbReference type="SAM" id="SignalP"/>
    </source>
</evidence>
<protein>
    <recommendedName>
        <fullName evidence="6">Major facilitator superfamily associated domain-containing protein</fullName>
    </recommendedName>
</protein>
<organism evidence="7 8">
    <name type="scientific">Strongylus vulgaris</name>
    <name type="common">Blood worm</name>
    <dbReference type="NCBI Taxonomy" id="40348"/>
    <lineage>
        <taxon>Eukaryota</taxon>
        <taxon>Metazoa</taxon>
        <taxon>Ecdysozoa</taxon>
        <taxon>Nematoda</taxon>
        <taxon>Chromadorea</taxon>
        <taxon>Rhabditida</taxon>
        <taxon>Rhabditina</taxon>
        <taxon>Rhabditomorpha</taxon>
        <taxon>Strongyloidea</taxon>
        <taxon>Strongylidae</taxon>
        <taxon>Strongylus</taxon>
    </lineage>
</organism>
<dbReference type="EMBL" id="UYYB01004034">
    <property type="protein sequence ID" value="VDM66901.1"/>
    <property type="molecule type" value="Genomic_DNA"/>
</dbReference>
<dbReference type="GO" id="GO:0016020">
    <property type="term" value="C:membrane"/>
    <property type="evidence" value="ECO:0007669"/>
    <property type="project" value="UniProtKB-SubCell"/>
</dbReference>
<keyword evidence="4" id="KW-0472">Membrane</keyword>
<keyword evidence="5" id="KW-0732">Signal</keyword>
<proteinExistence type="predicted"/>